<protein>
    <recommendedName>
        <fullName evidence="4">G-protein coupled receptors family 1 profile domain-containing protein</fullName>
    </recommendedName>
</protein>
<dbReference type="EMBL" id="JAUPFM010000001">
    <property type="protein sequence ID" value="KAK2863365.1"/>
    <property type="molecule type" value="Genomic_DNA"/>
</dbReference>
<feature type="transmembrane region" description="Helical" evidence="1">
    <location>
        <begin position="144"/>
        <end position="164"/>
    </location>
</feature>
<reference evidence="2" key="1">
    <citation type="submission" date="2023-07" db="EMBL/GenBank/DDBJ databases">
        <title>Chromosome-level Genome Assembly of Striped Snakehead (Channa striata).</title>
        <authorList>
            <person name="Liu H."/>
        </authorList>
    </citation>
    <scope>NUCLEOTIDE SEQUENCE</scope>
    <source>
        <strain evidence="2">Gz</strain>
        <tissue evidence="2">Muscle</tissue>
    </source>
</reference>
<evidence type="ECO:0000313" key="3">
    <source>
        <dbReference type="Proteomes" id="UP001187415"/>
    </source>
</evidence>
<keyword evidence="3" id="KW-1185">Reference proteome</keyword>
<dbReference type="AlphaFoldDB" id="A0AA88NQ67"/>
<organism evidence="2 3">
    <name type="scientific">Channa striata</name>
    <name type="common">Snakehead murrel</name>
    <name type="synonym">Ophicephalus striatus</name>
    <dbReference type="NCBI Taxonomy" id="64152"/>
    <lineage>
        <taxon>Eukaryota</taxon>
        <taxon>Metazoa</taxon>
        <taxon>Chordata</taxon>
        <taxon>Craniata</taxon>
        <taxon>Vertebrata</taxon>
        <taxon>Euteleostomi</taxon>
        <taxon>Actinopterygii</taxon>
        <taxon>Neopterygii</taxon>
        <taxon>Teleostei</taxon>
        <taxon>Neoteleostei</taxon>
        <taxon>Acanthomorphata</taxon>
        <taxon>Anabantaria</taxon>
        <taxon>Anabantiformes</taxon>
        <taxon>Channoidei</taxon>
        <taxon>Channidae</taxon>
        <taxon>Channa</taxon>
    </lineage>
</organism>
<sequence>MSVNSSTHHLTMDCLESRAASVIFTSVLMTNILILFPLLVCVFYLGLQRWRKQRSGSAVSLMTHSDFFTYNMAALEVISIFGSCLYCFGFYVDGLQQFGKSFFYITSPAQSLFPLFTCVERYLAVVHPITYMRLRQAGGVKIRNISTGCAWLLCLLNLCLSKFLGSSYLTVTNSCIMVFTLIAISFCSLSVLRVLKHPGPGEVSRDRERVDLLKQRAFHTIVAIMVAQLFRSVGILVCSVTFDSSVQSETNCVVGSSSIWLIVPCSLVLPVLFLQRAGKLPDCKHKTGSV</sequence>
<dbReference type="SUPFAM" id="SSF81321">
    <property type="entry name" value="Family A G protein-coupled receptor-like"/>
    <property type="match status" value="1"/>
</dbReference>
<feature type="transmembrane region" description="Helical" evidence="1">
    <location>
        <begin position="68"/>
        <end position="92"/>
    </location>
</feature>
<proteinExistence type="predicted"/>
<evidence type="ECO:0008006" key="4">
    <source>
        <dbReference type="Google" id="ProtNLM"/>
    </source>
</evidence>
<feature type="transmembrane region" description="Helical" evidence="1">
    <location>
        <begin position="176"/>
        <end position="195"/>
    </location>
</feature>
<evidence type="ECO:0000313" key="2">
    <source>
        <dbReference type="EMBL" id="KAK2863365.1"/>
    </source>
</evidence>
<comment type="caution">
    <text evidence="2">The sequence shown here is derived from an EMBL/GenBank/DDBJ whole genome shotgun (WGS) entry which is preliminary data.</text>
</comment>
<feature type="transmembrane region" description="Helical" evidence="1">
    <location>
        <begin position="254"/>
        <end position="274"/>
    </location>
</feature>
<feature type="transmembrane region" description="Helical" evidence="1">
    <location>
        <begin position="20"/>
        <end position="47"/>
    </location>
</feature>
<dbReference type="Proteomes" id="UP001187415">
    <property type="component" value="Unassembled WGS sequence"/>
</dbReference>
<name>A0AA88NQ67_CHASR</name>
<keyword evidence="1" id="KW-0472">Membrane</keyword>
<dbReference type="Gene3D" id="1.20.1070.10">
    <property type="entry name" value="Rhodopsin 7-helix transmembrane proteins"/>
    <property type="match status" value="1"/>
</dbReference>
<evidence type="ECO:0000256" key="1">
    <source>
        <dbReference type="SAM" id="Phobius"/>
    </source>
</evidence>
<gene>
    <name evidence="2" type="ORF">Q5P01_002898</name>
</gene>
<feature type="transmembrane region" description="Helical" evidence="1">
    <location>
        <begin position="216"/>
        <end position="242"/>
    </location>
</feature>
<feature type="transmembrane region" description="Helical" evidence="1">
    <location>
        <begin position="112"/>
        <end position="132"/>
    </location>
</feature>
<keyword evidence="1" id="KW-1133">Transmembrane helix</keyword>
<accession>A0AA88NQ67</accession>
<keyword evidence="1" id="KW-0812">Transmembrane</keyword>